<comment type="caution">
    <text evidence="1">The sequence shown here is derived from an EMBL/GenBank/DDBJ whole genome shotgun (WGS) entry which is preliminary data.</text>
</comment>
<name>A0A2S5G892_9BACL</name>
<dbReference type="AlphaFoldDB" id="A0A2S5G892"/>
<proteinExistence type="predicted"/>
<sequence>MLLKFSYQDFLEDRRFKNSSEKNLLNYRILLGGFINYCIDSKLLNIEDVKPIHITLLGGKNILCIKRTIRNHCEWFV</sequence>
<organism evidence="1 2">
    <name type="scientific">Jeotgalibacillus proteolyticus</name>
    <dbReference type="NCBI Taxonomy" id="2082395"/>
    <lineage>
        <taxon>Bacteria</taxon>
        <taxon>Bacillati</taxon>
        <taxon>Bacillota</taxon>
        <taxon>Bacilli</taxon>
        <taxon>Bacillales</taxon>
        <taxon>Caryophanaceae</taxon>
        <taxon>Jeotgalibacillus</taxon>
    </lineage>
</organism>
<gene>
    <name evidence="1" type="ORF">C4B60_18010</name>
</gene>
<keyword evidence="2" id="KW-1185">Reference proteome</keyword>
<protein>
    <recommendedName>
        <fullName evidence="3">Core-binding (CB) domain-containing protein</fullName>
    </recommendedName>
</protein>
<accession>A0A2S5G892</accession>
<evidence type="ECO:0008006" key="3">
    <source>
        <dbReference type="Google" id="ProtNLM"/>
    </source>
</evidence>
<evidence type="ECO:0000313" key="1">
    <source>
        <dbReference type="EMBL" id="PPA69198.1"/>
    </source>
</evidence>
<evidence type="ECO:0000313" key="2">
    <source>
        <dbReference type="Proteomes" id="UP000239047"/>
    </source>
</evidence>
<dbReference type="Proteomes" id="UP000239047">
    <property type="component" value="Unassembled WGS sequence"/>
</dbReference>
<reference evidence="1 2" key="1">
    <citation type="submission" date="2018-02" db="EMBL/GenBank/DDBJ databases">
        <title>Jeotgalibacillus proteolyticum sp. nov. a protease producing bacterium isolated from ocean sediments of Laizhou Bay.</title>
        <authorList>
            <person name="Li Y."/>
        </authorList>
    </citation>
    <scope>NUCLEOTIDE SEQUENCE [LARGE SCALE GENOMIC DNA]</scope>
    <source>
        <strain evidence="1 2">22-7</strain>
    </source>
</reference>
<dbReference type="EMBL" id="PREZ01000007">
    <property type="protein sequence ID" value="PPA69198.1"/>
    <property type="molecule type" value="Genomic_DNA"/>
</dbReference>
<dbReference type="OrthoDB" id="107900at2"/>